<dbReference type="PANTHER" id="PTHR30411:SF1">
    <property type="entry name" value="CYTOPLASMIC PROTEIN"/>
    <property type="match status" value="1"/>
</dbReference>
<dbReference type="STRING" id="1797737.A2196_04590"/>
<organism evidence="3 4">
    <name type="scientific">Candidatus Curtissbacteria bacterium RIFOXYA1_FULL_41_14</name>
    <dbReference type="NCBI Taxonomy" id="1797737"/>
    <lineage>
        <taxon>Bacteria</taxon>
        <taxon>Candidatus Curtissiibacteriota</taxon>
    </lineage>
</organism>
<sequence length="162" mass="17998">MANLKQIKIHLESKRLPYQVIDLGREVFTVKGVAQTGVDENEIVKTLVIRSNDRPPAQRASGPKGFVALAVRGKDRVDFKKVRRLFGSKSELAKPEEVRKVIGVPVGAVCPILIGIPLYFDRKVMDLMHVNMGSGDLKKGLEMEFPDLLKAVGKYEAEDLTN</sequence>
<gene>
    <name evidence="3" type="ORF">A2196_04590</name>
</gene>
<accession>A0A1F5HBD9</accession>
<dbReference type="AlphaFoldDB" id="A0A1F5HBD9"/>
<evidence type="ECO:0000313" key="3">
    <source>
        <dbReference type="EMBL" id="OGE01396.1"/>
    </source>
</evidence>
<dbReference type="Gene3D" id="3.90.960.10">
    <property type="entry name" value="YbaK/aminoacyl-tRNA synthetase-associated domain"/>
    <property type="match status" value="1"/>
</dbReference>
<name>A0A1F5HBD9_9BACT</name>
<proteinExistence type="predicted"/>
<evidence type="ECO:0000259" key="2">
    <source>
        <dbReference type="Pfam" id="PF04073"/>
    </source>
</evidence>
<keyword evidence="1" id="KW-1133">Transmembrane helix</keyword>
<dbReference type="PANTHER" id="PTHR30411">
    <property type="entry name" value="CYTOPLASMIC PROTEIN"/>
    <property type="match status" value="1"/>
</dbReference>
<feature type="domain" description="YbaK/aminoacyl-tRNA synthetase-associated" evidence="2">
    <location>
        <begin position="33"/>
        <end position="150"/>
    </location>
</feature>
<dbReference type="EMBL" id="MFCA01000028">
    <property type="protein sequence ID" value="OGE01396.1"/>
    <property type="molecule type" value="Genomic_DNA"/>
</dbReference>
<dbReference type="InterPro" id="IPR007214">
    <property type="entry name" value="YbaK/aa-tRNA-synth-assoc-dom"/>
</dbReference>
<dbReference type="Proteomes" id="UP000176751">
    <property type="component" value="Unassembled WGS sequence"/>
</dbReference>
<keyword evidence="1" id="KW-0812">Transmembrane</keyword>
<reference evidence="3 4" key="1">
    <citation type="journal article" date="2016" name="Nat. Commun.">
        <title>Thousands of microbial genomes shed light on interconnected biogeochemical processes in an aquifer system.</title>
        <authorList>
            <person name="Anantharaman K."/>
            <person name="Brown C.T."/>
            <person name="Hug L.A."/>
            <person name="Sharon I."/>
            <person name="Castelle C.J."/>
            <person name="Probst A.J."/>
            <person name="Thomas B.C."/>
            <person name="Singh A."/>
            <person name="Wilkins M.J."/>
            <person name="Karaoz U."/>
            <person name="Brodie E.L."/>
            <person name="Williams K.H."/>
            <person name="Hubbard S.S."/>
            <person name="Banfield J.F."/>
        </authorList>
    </citation>
    <scope>NUCLEOTIDE SEQUENCE [LARGE SCALE GENOMIC DNA]</scope>
</reference>
<dbReference type="InterPro" id="IPR036754">
    <property type="entry name" value="YbaK/aa-tRNA-synt-asso_dom_sf"/>
</dbReference>
<protein>
    <recommendedName>
        <fullName evidence="2">YbaK/aminoacyl-tRNA synthetase-associated domain-containing protein</fullName>
    </recommendedName>
</protein>
<dbReference type="SUPFAM" id="SSF55826">
    <property type="entry name" value="YbaK/ProRS associated domain"/>
    <property type="match status" value="1"/>
</dbReference>
<keyword evidence="1" id="KW-0472">Membrane</keyword>
<evidence type="ECO:0000313" key="4">
    <source>
        <dbReference type="Proteomes" id="UP000176751"/>
    </source>
</evidence>
<comment type="caution">
    <text evidence="3">The sequence shown here is derived from an EMBL/GenBank/DDBJ whole genome shotgun (WGS) entry which is preliminary data.</text>
</comment>
<dbReference type="Pfam" id="PF04073">
    <property type="entry name" value="tRNA_edit"/>
    <property type="match status" value="1"/>
</dbReference>
<feature type="transmembrane region" description="Helical" evidence="1">
    <location>
        <begin position="101"/>
        <end position="120"/>
    </location>
</feature>
<dbReference type="CDD" id="cd04332">
    <property type="entry name" value="YbaK_like"/>
    <property type="match status" value="1"/>
</dbReference>
<dbReference type="GO" id="GO:0002161">
    <property type="term" value="F:aminoacyl-tRNA deacylase activity"/>
    <property type="evidence" value="ECO:0007669"/>
    <property type="project" value="InterPro"/>
</dbReference>
<evidence type="ECO:0000256" key="1">
    <source>
        <dbReference type="SAM" id="Phobius"/>
    </source>
</evidence>